<name>A0A0G4GIL1_9ALVE</name>
<dbReference type="EMBL" id="CDMZ01001237">
    <property type="protein sequence ID" value="CEM29464.1"/>
    <property type="molecule type" value="Genomic_DNA"/>
</dbReference>
<dbReference type="VEuPathDB" id="CryptoDB:Cvel_4746"/>
<accession>A0A0G4GIL1</accession>
<gene>
    <name evidence="1" type="ORF">Cvel_4746</name>
</gene>
<evidence type="ECO:0000313" key="1">
    <source>
        <dbReference type="EMBL" id="CEM29464.1"/>
    </source>
</evidence>
<proteinExistence type="predicted"/>
<reference evidence="1" key="1">
    <citation type="submission" date="2014-11" db="EMBL/GenBank/DDBJ databases">
        <authorList>
            <person name="Otto D Thomas"/>
            <person name="Naeem Raeece"/>
        </authorList>
    </citation>
    <scope>NUCLEOTIDE SEQUENCE</scope>
</reference>
<dbReference type="AlphaFoldDB" id="A0A0G4GIL1"/>
<organism evidence="1">
    <name type="scientific">Chromera velia CCMP2878</name>
    <dbReference type="NCBI Taxonomy" id="1169474"/>
    <lineage>
        <taxon>Eukaryota</taxon>
        <taxon>Sar</taxon>
        <taxon>Alveolata</taxon>
        <taxon>Colpodellida</taxon>
        <taxon>Chromeraceae</taxon>
        <taxon>Chromera</taxon>
    </lineage>
</organism>
<sequence length="109" mass="11731">MTSSNFRIAAGAEASFAVLSGESELAGWGHSVLLRREHFLTDSECSRVRRQPSFIEVSRERLDLRIVDVSVGQKHAVAVYETAGKGGSVTTGVAGFGGMVRGVSFRFLL</sequence>
<protein>
    <submittedName>
        <fullName evidence="1">Uncharacterized protein</fullName>
    </submittedName>
</protein>